<sequence length="119" mass="12641">MVGTAITAGCTSSAENGSEQRSVQTSDPLERGGFELADVQPQQLESYVGITAVVYNGNSESGTVTVRFIAYDASGNRLHEGTDSVTVDAKTQAPISMYWEKEDGNPPFQGWDAMVDSTG</sequence>
<gene>
    <name evidence="2" type="ORF">C2R22_07340</name>
</gene>
<proteinExistence type="predicted"/>
<feature type="region of interest" description="Disordered" evidence="1">
    <location>
        <begin position="1"/>
        <end position="31"/>
    </location>
</feature>
<feature type="compositionally biased region" description="Polar residues" evidence="1">
    <location>
        <begin position="9"/>
        <end position="27"/>
    </location>
</feature>
<organism evidence="2 3">
    <name type="scientific">Salinigranum rubrum</name>
    <dbReference type="NCBI Taxonomy" id="755307"/>
    <lineage>
        <taxon>Archaea</taxon>
        <taxon>Methanobacteriati</taxon>
        <taxon>Methanobacteriota</taxon>
        <taxon>Stenosarchaea group</taxon>
        <taxon>Halobacteria</taxon>
        <taxon>Halobacteriales</taxon>
        <taxon>Haloferacaceae</taxon>
        <taxon>Salinigranum</taxon>
    </lineage>
</organism>
<keyword evidence="3" id="KW-1185">Reference proteome</keyword>
<name>A0A2I8VK93_9EURY</name>
<dbReference type="KEGG" id="srub:C2R22_07340"/>
<evidence type="ECO:0000313" key="3">
    <source>
        <dbReference type="Proteomes" id="UP000236584"/>
    </source>
</evidence>
<evidence type="ECO:0000313" key="2">
    <source>
        <dbReference type="EMBL" id="AUV81489.1"/>
    </source>
</evidence>
<evidence type="ECO:0000256" key="1">
    <source>
        <dbReference type="SAM" id="MobiDB-lite"/>
    </source>
</evidence>
<protein>
    <submittedName>
        <fullName evidence="2">Uncharacterized protein</fullName>
    </submittedName>
</protein>
<dbReference type="AlphaFoldDB" id="A0A2I8VK93"/>
<dbReference type="Proteomes" id="UP000236584">
    <property type="component" value="Chromosome"/>
</dbReference>
<reference evidence="2 3" key="1">
    <citation type="submission" date="2018-01" db="EMBL/GenBank/DDBJ databases">
        <title>Complete genome sequence of Salinigranum rubrum GX10T, an extremely halophilic archaeon isolated from a marine solar saltern.</title>
        <authorList>
            <person name="Han S."/>
        </authorList>
    </citation>
    <scope>NUCLEOTIDE SEQUENCE [LARGE SCALE GENOMIC DNA]</scope>
    <source>
        <strain evidence="2 3">GX10</strain>
    </source>
</reference>
<dbReference type="EMBL" id="CP026309">
    <property type="protein sequence ID" value="AUV81489.1"/>
    <property type="molecule type" value="Genomic_DNA"/>
</dbReference>
<accession>A0A2I8VK93</accession>